<accession>A0A8S5QXN3</accession>
<dbReference type="EMBL" id="BK015760">
    <property type="protein sequence ID" value="DAE23840.1"/>
    <property type="molecule type" value="Genomic_DNA"/>
</dbReference>
<proteinExistence type="predicted"/>
<evidence type="ECO:0000313" key="1">
    <source>
        <dbReference type="EMBL" id="DAE23840.1"/>
    </source>
</evidence>
<organism evidence="1">
    <name type="scientific">Siphoviridae sp. ct9lR64</name>
    <dbReference type="NCBI Taxonomy" id="2826178"/>
    <lineage>
        <taxon>Viruses</taxon>
        <taxon>Duplodnaviria</taxon>
        <taxon>Heunggongvirae</taxon>
        <taxon>Uroviricota</taxon>
        <taxon>Caudoviricetes</taxon>
    </lineage>
</organism>
<reference evidence="1" key="1">
    <citation type="journal article" date="2021" name="Proc. Natl. Acad. Sci. U.S.A.">
        <title>A Catalog of Tens of Thousands of Viruses from Human Metagenomes Reveals Hidden Associations with Chronic Diseases.</title>
        <authorList>
            <person name="Tisza M.J."/>
            <person name="Buck C.B."/>
        </authorList>
    </citation>
    <scope>NUCLEOTIDE SEQUENCE</scope>
    <source>
        <strain evidence="1">Ct9lR64</strain>
    </source>
</reference>
<protein>
    <submittedName>
        <fullName evidence="1">Uncharacterized protein</fullName>
    </submittedName>
</protein>
<name>A0A8S5QXN3_9CAUD</name>
<sequence>MRNQIESEYNEWLLELSENLCADGTSHQKLFEYLYSREFYSNVGRDENRAEDGKDLRLRFSEDSMRYNYRDIYKYLYNYPCSVLEMMIALAYRCEDIMSDFEKGDRTGTWFSEMLHSLHLDEMDDNNYDEQYVEQVVDNLINHKYKRNGDGGLFTINNPRKNMQKVEIWYQMCWYLDELE</sequence>